<sequence length="201" mass="23203">MDLLCLLQSNDLSFPPAQRVNHMQGQCMTPNLPIERYLDPKFFEIPALREKHAAEKRSQEEAYQAARKAAEDDYQKQALQYDQIDLAPEVKESMKDILRENCRLKIRELDQKFKDEKAALEKRHNEEENKTWTAIIGLPSSVKVRFEFEFFSTKGPDAANTVAEWKCIKGCISKSVWEFWHAEVVASGVKGTADRASRLRI</sequence>
<proteinExistence type="predicted"/>
<organism evidence="1 2">
    <name type="scientific">Podospora fimiseda</name>
    <dbReference type="NCBI Taxonomy" id="252190"/>
    <lineage>
        <taxon>Eukaryota</taxon>
        <taxon>Fungi</taxon>
        <taxon>Dikarya</taxon>
        <taxon>Ascomycota</taxon>
        <taxon>Pezizomycotina</taxon>
        <taxon>Sordariomycetes</taxon>
        <taxon>Sordariomycetidae</taxon>
        <taxon>Sordariales</taxon>
        <taxon>Podosporaceae</taxon>
        <taxon>Podospora</taxon>
    </lineage>
</organism>
<evidence type="ECO:0000313" key="1">
    <source>
        <dbReference type="EMBL" id="KAK4220712.1"/>
    </source>
</evidence>
<reference evidence="1" key="2">
    <citation type="submission" date="2023-05" db="EMBL/GenBank/DDBJ databases">
        <authorList>
            <consortium name="Lawrence Berkeley National Laboratory"/>
            <person name="Steindorff A."/>
            <person name="Hensen N."/>
            <person name="Bonometti L."/>
            <person name="Westerberg I."/>
            <person name="Brannstrom I.O."/>
            <person name="Guillou S."/>
            <person name="Cros-Aarteil S."/>
            <person name="Calhoun S."/>
            <person name="Haridas S."/>
            <person name="Kuo A."/>
            <person name="Mondo S."/>
            <person name="Pangilinan J."/>
            <person name="Riley R."/>
            <person name="Labutti K."/>
            <person name="Andreopoulos B."/>
            <person name="Lipzen A."/>
            <person name="Chen C."/>
            <person name="Yanf M."/>
            <person name="Daum C."/>
            <person name="Ng V."/>
            <person name="Clum A."/>
            <person name="Ohm R."/>
            <person name="Martin F."/>
            <person name="Silar P."/>
            <person name="Natvig D."/>
            <person name="Lalanne C."/>
            <person name="Gautier V."/>
            <person name="Ament-Velasquez S.L."/>
            <person name="Kruys A."/>
            <person name="Hutchinson M.I."/>
            <person name="Powell A.J."/>
            <person name="Barry K."/>
            <person name="Miller A.N."/>
            <person name="Grigoriev I.V."/>
            <person name="Debuchy R."/>
            <person name="Gladieux P."/>
            <person name="Thoren M.H."/>
            <person name="Johannesson H."/>
        </authorList>
    </citation>
    <scope>NUCLEOTIDE SEQUENCE</scope>
    <source>
        <strain evidence="1">CBS 990.96</strain>
    </source>
</reference>
<dbReference type="AlphaFoldDB" id="A0AAN6YQ21"/>
<keyword evidence="2" id="KW-1185">Reference proteome</keyword>
<evidence type="ECO:0000313" key="2">
    <source>
        <dbReference type="Proteomes" id="UP001301958"/>
    </source>
</evidence>
<dbReference type="Proteomes" id="UP001301958">
    <property type="component" value="Unassembled WGS sequence"/>
</dbReference>
<protein>
    <submittedName>
        <fullName evidence="1">Uncharacterized protein</fullName>
    </submittedName>
</protein>
<accession>A0AAN6YQ21</accession>
<comment type="caution">
    <text evidence="1">The sequence shown here is derived from an EMBL/GenBank/DDBJ whole genome shotgun (WGS) entry which is preliminary data.</text>
</comment>
<gene>
    <name evidence="1" type="ORF">QBC38DRAFT_525148</name>
</gene>
<name>A0AAN6YQ21_9PEZI</name>
<dbReference type="EMBL" id="MU865660">
    <property type="protein sequence ID" value="KAK4220712.1"/>
    <property type="molecule type" value="Genomic_DNA"/>
</dbReference>
<reference evidence="1" key="1">
    <citation type="journal article" date="2023" name="Mol. Phylogenet. Evol.">
        <title>Genome-scale phylogeny and comparative genomics of the fungal order Sordariales.</title>
        <authorList>
            <person name="Hensen N."/>
            <person name="Bonometti L."/>
            <person name="Westerberg I."/>
            <person name="Brannstrom I.O."/>
            <person name="Guillou S."/>
            <person name="Cros-Aarteil S."/>
            <person name="Calhoun S."/>
            <person name="Haridas S."/>
            <person name="Kuo A."/>
            <person name="Mondo S."/>
            <person name="Pangilinan J."/>
            <person name="Riley R."/>
            <person name="LaButti K."/>
            <person name="Andreopoulos B."/>
            <person name="Lipzen A."/>
            <person name="Chen C."/>
            <person name="Yan M."/>
            <person name="Daum C."/>
            <person name="Ng V."/>
            <person name="Clum A."/>
            <person name="Steindorff A."/>
            <person name="Ohm R.A."/>
            <person name="Martin F."/>
            <person name="Silar P."/>
            <person name="Natvig D.O."/>
            <person name="Lalanne C."/>
            <person name="Gautier V."/>
            <person name="Ament-Velasquez S.L."/>
            <person name="Kruys A."/>
            <person name="Hutchinson M.I."/>
            <person name="Powell A.J."/>
            <person name="Barry K."/>
            <person name="Miller A.N."/>
            <person name="Grigoriev I.V."/>
            <person name="Debuchy R."/>
            <person name="Gladieux P."/>
            <person name="Hiltunen Thoren M."/>
            <person name="Johannesson H."/>
        </authorList>
    </citation>
    <scope>NUCLEOTIDE SEQUENCE</scope>
    <source>
        <strain evidence="1">CBS 990.96</strain>
    </source>
</reference>